<evidence type="ECO:0000313" key="2">
    <source>
        <dbReference type="Proteomes" id="UP000187406"/>
    </source>
</evidence>
<dbReference type="InParanoid" id="A0A1Q3CAF9"/>
<feature type="non-terminal residue" evidence="1">
    <location>
        <position position="88"/>
    </location>
</feature>
<dbReference type="EMBL" id="BDDD01001589">
    <property type="protein sequence ID" value="GAV77214.1"/>
    <property type="molecule type" value="Genomic_DNA"/>
</dbReference>
<dbReference type="Proteomes" id="UP000187406">
    <property type="component" value="Unassembled WGS sequence"/>
</dbReference>
<evidence type="ECO:0000313" key="1">
    <source>
        <dbReference type="EMBL" id="GAV77214.1"/>
    </source>
</evidence>
<name>A0A1Q3CAF9_CEPFO</name>
<dbReference type="AlphaFoldDB" id="A0A1Q3CAF9"/>
<reference evidence="2" key="1">
    <citation type="submission" date="2016-04" db="EMBL/GenBank/DDBJ databases">
        <title>Cephalotus genome sequencing.</title>
        <authorList>
            <person name="Fukushima K."/>
            <person name="Hasebe M."/>
            <person name="Fang X."/>
        </authorList>
    </citation>
    <scope>NUCLEOTIDE SEQUENCE [LARGE SCALE GENOMIC DNA]</scope>
    <source>
        <strain evidence="2">cv. St1</strain>
    </source>
</reference>
<comment type="caution">
    <text evidence="1">The sequence shown here is derived from an EMBL/GenBank/DDBJ whole genome shotgun (WGS) entry which is preliminary data.</text>
</comment>
<accession>A0A1Q3CAF9</accession>
<organism evidence="1 2">
    <name type="scientific">Cephalotus follicularis</name>
    <name type="common">Albany pitcher plant</name>
    <dbReference type="NCBI Taxonomy" id="3775"/>
    <lineage>
        <taxon>Eukaryota</taxon>
        <taxon>Viridiplantae</taxon>
        <taxon>Streptophyta</taxon>
        <taxon>Embryophyta</taxon>
        <taxon>Tracheophyta</taxon>
        <taxon>Spermatophyta</taxon>
        <taxon>Magnoliopsida</taxon>
        <taxon>eudicotyledons</taxon>
        <taxon>Gunneridae</taxon>
        <taxon>Pentapetalae</taxon>
        <taxon>rosids</taxon>
        <taxon>fabids</taxon>
        <taxon>Oxalidales</taxon>
        <taxon>Cephalotaceae</taxon>
        <taxon>Cephalotus</taxon>
    </lineage>
</organism>
<gene>
    <name evidence="1" type="ORF">CFOL_v3_20686</name>
</gene>
<protein>
    <submittedName>
        <fullName evidence="1">Uncharacterized protein</fullName>
    </submittedName>
</protein>
<keyword evidence="2" id="KW-1185">Reference proteome</keyword>
<sequence>MHVVFDESNPKLPKEVIVDDCVDFIENGVSKINLDEAKREESAIEETPQESYQEALHDKTLKVVRGHPHEAIIGNPRLGVSTRSSINH</sequence>
<proteinExistence type="predicted"/>